<reference evidence="2 3" key="1">
    <citation type="submission" date="2019-06" db="EMBL/GenBank/DDBJ databases">
        <title>Cerasibacillus sp. nov., isolated from maize field.</title>
        <authorList>
            <person name="Lin S.-Y."/>
            <person name="Tsai C.-F."/>
            <person name="Young C.-C."/>
        </authorList>
    </citation>
    <scope>NUCLEOTIDE SEQUENCE [LARGE SCALE GENOMIC DNA]</scope>
    <source>
        <strain evidence="2 3">CC-CFT480</strain>
    </source>
</reference>
<dbReference type="AlphaFoldDB" id="A0A5C8P378"/>
<proteinExistence type="predicted"/>
<evidence type="ECO:0008006" key="4">
    <source>
        <dbReference type="Google" id="ProtNLM"/>
    </source>
</evidence>
<evidence type="ECO:0000256" key="1">
    <source>
        <dbReference type="SAM" id="Phobius"/>
    </source>
</evidence>
<dbReference type="EMBL" id="VDUW01000001">
    <property type="protein sequence ID" value="TXL67969.1"/>
    <property type="molecule type" value="Genomic_DNA"/>
</dbReference>
<protein>
    <recommendedName>
        <fullName evidence="4">Competence protein ComG</fullName>
    </recommendedName>
</protein>
<gene>
    <name evidence="2" type="ORF">FHP05_02810</name>
</gene>
<sequence length="142" mass="16655">MKNKLFIMSNKKGFFLPYVLFLTTVVFIILMTSIKIYQNEVTISRNLMEQIEMETLYQMGVTAFKNDLQNHDGSHKNNRYLYHFPTGVVKVNYEFNSDLVHSTYEIITKKNNTSLTMVSYIKLSDLEKNNESKFNINDKTSD</sequence>
<accession>A0A5C8P378</accession>
<evidence type="ECO:0000313" key="3">
    <source>
        <dbReference type="Proteomes" id="UP000321574"/>
    </source>
</evidence>
<comment type="caution">
    <text evidence="2">The sequence shown here is derived from an EMBL/GenBank/DDBJ whole genome shotgun (WGS) entry which is preliminary data.</text>
</comment>
<dbReference type="OrthoDB" id="2973795at2"/>
<dbReference type="Proteomes" id="UP000321574">
    <property type="component" value="Unassembled WGS sequence"/>
</dbReference>
<name>A0A5C8P378_9BACI</name>
<organism evidence="2 3">
    <name type="scientific">Cerasibacillus terrae</name>
    <dbReference type="NCBI Taxonomy" id="2498845"/>
    <lineage>
        <taxon>Bacteria</taxon>
        <taxon>Bacillati</taxon>
        <taxon>Bacillota</taxon>
        <taxon>Bacilli</taxon>
        <taxon>Bacillales</taxon>
        <taxon>Bacillaceae</taxon>
        <taxon>Cerasibacillus</taxon>
    </lineage>
</organism>
<dbReference type="RefSeq" id="WP_147665706.1">
    <property type="nucleotide sequence ID" value="NZ_VDUW01000001.1"/>
</dbReference>
<keyword evidence="1" id="KW-0472">Membrane</keyword>
<keyword evidence="1" id="KW-0812">Transmembrane</keyword>
<feature type="transmembrane region" description="Helical" evidence="1">
    <location>
        <begin position="15"/>
        <end position="37"/>
    </location>
</feature>
<keyword evidence="3" id="KW-1185">Reference proteome</keyword>
<keyword evidence="1" id="KW-1133">Transmembrane helix</keyword>
<evidence type="ECO:0000313" key="2">
    <source>
        <dbReference type="EMBL" id="TXL67969.1"/>
    </source>
</evidence>